<dbReference type="GO" id="GO:0030313">
    <property type="term" value="C:cell envelope"/>
    <property type="evidence" value="ECO:0007669"/>
    <property type="project" value="UniProtKB-SubCell"/>
</dbReference>
<gene>
    <name evidence="8" type="ORF">EHS13_21020</name>
</gene>
<dbReference type="Pfam" id="PF25990">
    <property type="entry name" value="Beta-barrel_YknX"/>
    <property type="match status" value="1"/>
</dbReference>
<evidence type="ECO:0000313" key="8">
    <source>
        <dbReference type="EMBL" id="QGQ97187.1"/>
    </source>
</evidence>
<protein>
    <submittedName>
        <fullName evidence="8">Efflux RND transporter periplasmic adaptor subunit</fullName>
    </submittedName>
</protein>
<dbReference type="Gene3D" id="1.10.287.470">
    <property type="entry name" value="Helix hairpin bin"/>
    <property type="match status" value="1"/>
</dbReference>
<dbReference type="Proteomes" id="UP000426246">
    <property type="component" value="Chromosome"/>
</dbReference>
<dbReference type="InterPro" id="IPR050465">
    <property type="entry name" value="UPF0194_transport"/>
</dbReference>
<evidence type="ECO:0000256" key="2">
    <source>
        <dbReference type="ARBA" id="ARBA00009477"/>
    </source>
</evidence>
<feature type="domain" description="YknX-like beta-barrel" evidence="7">
    <location>
        <begin position="371"/>
        <end position="445"/>
    </location>
</feature>
<dbReference type="Pfam" id="PF25967">
    <property type="entry name" value="RND-MFP_C"/>
    <property type="match status" value="1"/>
</dbReference>
<dbReference type="OrthoDB" id="2461559at2"/>
<dbReference type="GO" id="GO:0022857">
    <property type="term" value="F:transmembrane transporter activity"/>
    <property type="evidence" value="ECO:0007669"/>
    <property type="project" value="InterPro"/>
</dbReference>
<dbReference type="InterPro" id="IPR006143">
    <property type="entry name" value="RND_pump_MFP"/>
</dbReference>
<dbReference type="PANTHER" id="PTHR32347">
    <property type="entry name" value="EFFLUX SYSTEM COMPONENT YKNX-RELATED"/>
    <property type="match status" value="1"/>
</dbReference>
<dbReference type="GO" id="GO:0016020">
    <property type="term" value="C:membrane"/>
    <property type="evidence" value="ECO:0007669"/>
    <property type="project" value="InterPro"/>
</dbReference>
<evidence type="ECO:0000256" key="1">
    <source>
        <dbReference type="ARBA" id="ARBA00004196"/>
    </source>
</evidence>
<dbReference type="Gene3D" id="2.40.30.170">
    <property type="match status" value="1"/>
</dbReference>
<reference evidence="9" key="1">
    <citation type="submission" date="2018-11" db="EMBL/GenBank/DDBJ databases">
        <title>Complete genome sequence of Paenibacillus sp. ML311-T8.</title>
        <authorList>
            <person name="Nam Y.-D."/>
            <person name="Kang J."/>
            <person name="Chung W.-H."/>
            <person name="Park Y.S."/>
        </authorList>
    </citation>
    <scope>NUCLEOTIDE SEQUENCE [LARGE SCALE GENOMIC DNA]</scope>
    <source>
        <strain evidence="9">ML311-T8</strain>
    </source>
</reference>
<dbReference type="InterPro" id="IPR058636">
    <property type="entry name" value="Beta-barrel_YknX"/>
</dbReference>
<comment type="subcellular location">
    <subcellularLocation>
        <location evidence="1">Cell envelope</location>
    </subcellularLocation>
</comment>
<feature type="domain" description="Multidrug resistance protein MdtA-like C-terminal permuted SH3" evidence="6">
    <location>
        <begin position="453"/>
        <end position="508"/>
    </location>
</feature>
<evidence type="ECO:0000259" key="6">
    <source>
        <dbReference type="Pfam" id="PF25967"/>
    </source>
</evidence>
<dbReference type="NCBIfam" id="TIGR01730">
    <property type="entry name" value="RND_mfp"/>
    <property type="match status" value="1"/>
</dbReference>
<accession>A0A6B8RMX3</accession>
<dbReference type="RefSeq" id="WP_155702289.1">
    <property type="nucleotide sequence ID" value="NZ_CP034235.1"/>
</dbReference>
<dbReference type="InterPro" id="IPR058627">
    <property type="entry name" value="MdtA-like_C"/>
</dbReference>
<evidence type="ECO:0000256" key="5">
    <source>
        <dbReference type="SAM" id="MobiDB-lite"/>
    </source>
</evidence>
<dbReference type="Gene3D" id="2.40.50.100">
    <property type="match status" value="2"/>
</dbReference>
<dbReference type="SUPFAM" id="SSF111369">
    <property type="entry name" value="HlyD-like secretion proteins"/>
    <property type="match status" value="2"/>
</dbReference>
<sequence>MRWLKSKMILLIVVVLALSGGSYYYFMKDNTAKSATTATETTVAVTKGEIKSSVSGTSQFEAKNMQTIAATSDGTIKTMNLTRNLAVKKGDLLFEITNPDYDLQLQKANLTLTQLQKDYSDLAQQQANLNTKAPISGRVTYANNIEVASQVQKTTKIATISDPSTLTTTLPFLLEDAVQLKLGDSIDLTIEGYMLSKTGTIAKIAKTPRANATGAKIIDMEISITNDNTLDAGLKVTGSVVLAGNTSVSQEQGILAYIKTSTVLANTSGTIQELAFKTGDSVNQGDIINSVASESLSDDMLMKKEAIAQQMVSVSDMKDKIKTLKVVAPFDGVFSTDFVNQKTNVLSSYPVGATIINATQFGAVSSLDSMQLSLQVDELDLPNIKDKMQANVKVDSITNKTFTGEVNQISTVGTTTNGVTFYTVVLSVPNTDSLLKYGMTATAEILIQDKKDILMVPIEALQSKQGKRYVTVKNAAGVNESKEVTIGIRSKTMVEITDGIKEGDKVVTTATRARGQTLTQTEIDALRKQFQGTNGAGGGAGGAGGAGGTTGGGGFGGGGGDFGGAPPARD</sequence>
<dbReference type="AlphaFoldDB" id="A0A6B8RMX3"/>
<dbReference type="KEGG" id="ppsc:EHS13_21020"/>
<evidence type="ECO:0000256" key="3">
    <source>
        <dbReference type="ARBA" id="ARBA00023054"/>
    </source>
</evidence>
<keyword evidence="9" id="KW-1185">Reference proteome</keyword>
<dbReference type="Gene3D" id="2.40.420.20">
    <property type="match status" value="1"/>
</dbReference>
<dbReference type="EMBL" id="CP034235">
    <property type="protein sequence ID" value="QGQ97187.1"/>
    <property type="molecule type" value="Genomic_DNA"/>
</dbReference>
<evidence type="ECO:0000313" key="9">
    <source>
        <dbReference type="Proteomes" id="UP000426246"/>
    </source>
</evidence>
<keyword evidence="3 4" id="KW-0175">Coiled coil</keyword>
<feature type="region of interest" description="Disordered" evidence="5">
    <location>
        <begin position="536"/>
        <end position="570"/>
    </location>
</feature>
<feature type="compositionally biased region" description="Gly residues" evidence="5">
    <location>
        <begin position="536"/>
        <end position="563"/>
    </location>
</feature>
<proteinExistence type="inferred from homology"/>
<organism evidence="8 9">
    <name type="scientific">Paenibacillus psychroresistens</name>
    <dbReference type="NCBI Taxonomy" id="1778678"/>
    <lineage>
        <taxon>Bacteria</taxon>
        <taxon>Bacillati</taxon>
        <taxon>Bacillota</taxon>
        <taxon>Bacilli</taxon>
        <taxon>Bacillales</taxon>
        <taxon>Paenibacillaceae</taxon>
        <taxon>Paenibacillus</taxon>
    </lineage>
</organism>
<name>A0A6B8RMX3_9BACL</name>
<dbReference type="PANTHER" id="PTHR32347:SF14">
    <property type="entry name" value="EFFLUX SYSTEM COMPONENT YKNX-RELATED"/>
    <property type="match status" value="1"/>
</dbReference>
<comment type="similarity">
    <text evidence="2">Belongs to the membrane fusion protein (MFP) (TC 8.A.1) family.</text>
</comment>
<feature type="coiled-coil region" evidence="4">
    <location>
        <begin position="105"/>
        <end position="132"/>
    </location>
</feature>
<evidence type="ECO:0000256" key="4">
    <source>
        <dbReference type="SAM" id="Coils"/>
    </source>
</evidence>
<evidence type="ECO:0000259" key="7">
    <source>
        <dbReference type="Pfam" id="PF25990"/>
    </source>
</evidence>